<dbReference type="GO" id="GO:0004357">
    <property type="term" value="F:glutamate-cysteine ligase activity"/>
    <property type="evidence" value="ECO:0007669"/>
    <property type="project" value="UniProtKB-EC"/>
</dbReference>
<keyword evidence="1 5" id="KW-0436">Ligase</keyword>
<evidence type="ECO:0000256" key="3">
    <source>
        <dbReference type="ARBA" id="ARBA00022840"/>
    </source>
</evidence>
<comment type="similarity">
    <text evidence="5">Belongs to the glutamate--cysteine ligase type 2 family. YbdK subfamily.</text>
</comment>
<dbReference type="PANTHER" id="PTHR36510:SF1">
    <property type="entry name" value="GLUTAMATE--CYSTEINE LIGASE 2-RELATED"/>
    <property type="match status" value="1"/>
</dbReference>
<organism evidence="6 7">
    <name type="scientific">Actinomadura rudentiformis</name>
    <dbReference type="NCBI Taxonomy" id="359158"/>
    <lineage>
        <taxon>Bacteria</taxon>
        <taxon>Bacillati</taxon>
        <taxon>Actinomycetota</taxon>
        <taxon>Actinomycetes</taxon>
        <taxon>Streptosporangiales</taxon>
        <taxon>Thermomonosporaceae</taxon>
        <taxon>Actinomadura</taxon>
    </lineage>
</organism>
<dbReference type="NCBIfam" id="TIGR02050">
    <property type="entry name" value="gshA_cyan_rel"/>
    <property type="match status" value="1"/>
</dbReference>
<dbReference type="AlphaFoldDB" id="A0A6H9YE05"/>
<keyword evidence="3 5" id="KW-0067">ATP-binding</keyword>
<evidence type="ECO:0000256" key="1">
    <source>
        <dbReference type="ARBA" id="ARBA00022598"/>
    </source>
</evidence>
<dbReference type="PANTHER" id="PTHR36510">
    <property type="entry name" value="GLUTAMATE--CYSTEINE LIGASE 2-RELATED"/>
    <property type="match status" value="1"/>
</dbReference>
<evidence type="ECO:0000256" key="2">
    <source>
        <dbReference type="ARBA" id="ARBA00022741"/>
    </source>
</evidence>
<dbReference type="OrthoDB" id="9803842at2"/>
<dbReference type="EC" id="6.3.2.2" evidence="5"/>
<dbReference type="GO" id="GO:0042398">
    <property type="term" value="P:modified amino acid biosynthetic process"/>
    <property type="evidence" value="ECO:0007669"/>
    <property type="project" value="InterPro"/>
</dbReference>
<evidence type="ECO:0000256" key="4">
    <source>
        <dbReference type="ARBA" id="ARBA00048819"/>
    </source>
</evidence>
<gene>
    <name evidence="6" type="ORF">F8566_40340</name>
</gene>
<dbReference type="Gene3D" id="3.30.590.20">
    <property type="match status" value="1"/>
</dbReference>
<comment type="caution">
    <text evidence="6">The sequence shown here is derived from an EMBL/GenBank/DDBJ whole genome shotgun (WGS) entry which is preliminary data.</text>
</comment>
<dbReference type="InterPro" id="IPR014746">
    <property type="entry name" value="Gln_synth/guanido_kin_cat_dom"/>
</dbReference>
<dbReference type="Pfam" id="PF04107">
    <property type="entry name" value="GCS2"/>
    <property type="match status" value="1"/>
</dbReference>
<dbReference type="InterPro" id="IPR011793">
    <property type="entry name" value="YbdK"/>
</dbReference>
<keyword evidence="7" id="KW-1185">Reference proteome</keyword>
<name>A0A6H9YE05_9ACTN</name>
<reference evidence="6 7" key="1">
    <citation type="submission" date="2019-09" db="EMBL/GenBank/DDBJ databases">
        <title>Actinomadura physcomitrii sp. nov., a novel actinomycete isolated from moss [Physcomitrium sphaericum (Ludw) Fuernr].</title>
        <authorList>
            <person name="Zhuang X."/>
            <person name="Liu C."/>
        </authorList>
    </citation>
    <scope>NUCLEOTIDE SEQUENCE [LARGE SCALE GENOMIC DNA]</scope>
    <source>
        <strain evidence="6 7">HMC1</strain>
    </source>
</reference>
<dbReference type="EMBL" id="WBMT01000024">
    <property type="protein sequence ID" value="KAB2341841.1"/>
    <property type="molecule type" value="Genomic_DNA"/>
</dbReference>
<dbReference type="SUPFAM" id="SSF55931">
    <property type="entry name" value="Glutamine synthetase/guanido kinase"/>
    <property type="match status" value="1"/>
</dbReference>
<sequence length="390" mass="42459">MYLPGYGGHNRTVAQHELRTIGVEEELLLVDPVSGAPQAVSGAVIRYAKDHAGVTLSGKRAEPFETELQREQLETGTAPCASLADLADDIRGGRQAAAEAARGVGAAVVALATSPVTVHPSITPSLRYRRMAYAYAQTADEQLTCGCHVHVNVDSPDEGVAVLDRIRPWLPPLLALSANSPFWQGRDTGYHSWRQQVWGRWPSSGPTELFESAKGYRTAVEAMLDSGALLDEGMIYFDARLSRHYPTVEVRISDVCLHADDTVLIAALVRAMVDTAAQAWRAGIPPDRVRTDLLKLAVWRASRSGLLDDLVHPVTRRPAPAQAVVQALLDHLTPALTASGDLDTVRRLLRRLLERGNGAQWQRHVYTRARDVRAIVSEAIAQTSGTAEEP</sequence>
<dbReference type="InterPro" id="IPR050141">
    <property type="entry name" value="GCL_type2/YbdK_subfam"/>
</dbReference>
<keyword evidence="2 5" id="KW-0547">Nucleotide-binding</keyword>
<evidence type="ECO:0000313" key="7">
    <source>
        <dbReference type="Proteomes" id="UP000468735"/>
    </source>
</evidence>
<dbReference type="NCBIfam" id="NF010041">
    <property type="entry name" value="PRK13517.1-1"/>
    <property type="match status" value="1"/>
</dbReference>
<evidence type="ECO:0000313" key="6">
    <source>
        <dbReference type="EMBL" id="KAB2341841.1"/>
    </source>
</evidence>
<evidence type="ECO:0000256" key="5">
    <source>
        <dbReference type="HAMAP-Rule" id="MF_01609"/>
    </source>
</evidence>
<dbReference type="GO" id="GO:0005524">
    <property type="term" value="F:ATP binding"/>
    <property type="evidence" value="ECO:0007669"/>
    <property type="project" value="UniProtKB-KW"/>
</dbReference>
<proteinExistence type="inferred from homology"/>
<protein>
    <recommendedName>
        <fullName evidence="5">Putative glutamate--cysteine ligase 2</fullName>
        <ecNumber evidence="5">6.3.2.2</ecNumber>
    </recommendedName>
    <alternativeName>
        <fullName evidence="5">Gamma-glutamylcysteine synthetase 2</fullName>
        <shortName evidence="5">GCS 2</shortName>
        <shortName evidence="5">Gamma-GCS 2</shortName>
    </alternativeName>
</protein>
<dbReference type="Proteomes" id="UP000468735">
    <property type="component" value="Unassembled WGS sequence"/>
</dbReference>
<accession>A0A6H9YE05</accession>
<dbReference type="HAMAP" id="MF_01609">
    <property type="entry name" value="Glu_cys_ligase_2"/>
    <property type="match status" value="1"/>
</dbReference>
<comment type="catalytic activity">
    <reaction evidence="4 5">
        <text>L-cysteine + L-glutamate + ATP = gamma-L-glutamyl-L-cysteine + ADP + phosphate + H(+)</text>
        <dbReference type="Rhea" id="RHEA:13285"/>
        <dbReference type="ChEBI" id="CHEBI:15378"/>
        <dbReference type="ChEBI" id="CHEBI:29985"/>
        <dbReference type="ChEBI" id="CHEBI:30616"/>
        <dbReference type="ChEBI" id="CHEBI:35235"/>
        <dbReference type="ChEBI" id="CHEBI:43474"/>
        <dbReference type="ChEBI" id="CHEBI:58173"/>
        <dbReference type="ChEBI" id="CHEBI:456216"/>
        <dbReference type="EC" id="6.3.2.2"/>
    </reaction>
</comment>
<comment type="function">
    <text evidence="5">ATP-dependent carboxylate-amine ligase which exhibits weak glutamate--cysteine ligase activity.</text>
</comment>
<dbReference type="InterPro" id="IPR006336">
    <property type="entry name" value="GCS2"/>
</dbReference>